<comment type="caution">
    <text evidence="2">The sequence shown here is derived from an EMBL/GenBank/DDBJ whole genome shotgun (WGS) entry which is preliminary data.</text>
</comment>
<proteinExistence type="predicted"/>
<feature type="non-terminal residue" evidence="2">
    <location>
        <position position="1"/>
    </location>
</feature>
<dbReference type="EMBL" id="BLLF01002788">
    <property type="protein sequence ID" value="GFH25349.1"/>
    <property type="molecule type" value="Genomic_DNA"/>
</dbReference>
<evidence type="ECO:0000313" key="2">
    <source>
        <dbReference type="EMBL" id="GFH25349.1"/>
    </source>
</evidence>
<dbReference type="Gene3D" id="3.40.190.10">
    <property type="entry name" value="Periplasmic binding protein-like II"/>
    <property type="match status" value="1"/>
</dbReference>
<feature type="compositionally biased region" description="Pro residues" evidence="1">
    <location>
        <begin position="396"/>
        <end position="412"/>
    </location>
</feature>
<gene>
    <name evidence="2" type="ORF">HaLaN_23293</name>
</gene>
<dbReference type="SUPFAM" id="SSF53850">
    <property type="entry name" value="Periplasmic binding protein-like II"/>
    <property type="match status" value="1"/>
</dbReference>
<reference evidence="2 3" key="1">
    <citation type="submission" date="2020-02" db="EMBL/GenBank/DDBJ databases">
        <title>Draft genome sequence of Haematococcus lacustris strain NIES-144.</title>
        <authorList>
            <person name="Morimoto D."/>
            <person name="Nakagawa S."/>
            <person name="Yoshida T."/>
            <person name="Sawayama S."/>
        </authorList>
    </citation>
    <scope>NUCLEOTIDE SEQUENCE [LARGE SCALE GENOMIC DNA]</scope>
    <source>
        <strain evidence="2 3">NIES-144</strain>
    </source>
</reference>
<sequence length="412" mass="44288">MTVEHALLLAQVIGIPIVQSPLIMYVNWPLLTSMYNISRLSLKEFGRLSFYPDTWQELAAVMHQVNATASDPITGKPRHALCMPSETGSTFLFTAVLTSIMQTGGTSQGWLYDPLTLEPLTNNTAMLKALEMMWELSPFLRGFDASSTIDMSQCAIALAPSSLFKSLHPLYSNAQFMGQLTMSPLPASTDVLDRKTMQLVPCTAQLCNSQRATKLGGQLVNLAPTSHRGAASFLGMTTLVPPKLRTAVYNLIAYICSPGVSKSPLNPFAPFRPSGLLAYAFPEPETTPGISSWSRQGYNYTDVVSYSTALEQVVAMPFVADDFKVADSLGSLYYGQNALLTLVGCKMPLVPRSAGSPADFAAAMNSMTAGLRAVRDSLGAAALREQLWGTTGFVPPTQPPPPTPPSPSPPLA</sequence>
<protein>
    <submittedName>
        <fullName evidence="2">Guanylate cyclase domain-containing protein</fullName>
    </submittedName>
</protein>
<keyword evidence="3" id="KW-1185">Reference proteome</keyword>
<feature type="region of interest" description="Disordered" evidence="1">
    <location>
        <begin position="390"/>
        <end position="412"/>
    </location>
</feature>
<accession>A0A699ZZR5</accession>
<evidence type="ECO:0000256" key="1">
    <source>
        <dbReference type="SAM" id="MobiDB-lite"/>
    </source>
</evidence>
<dbReference type="AlphaFoldDB" id="A0A699ZZR5"/>
<organism evidence="2 3">
    <name type="scientific">Haematococcus lacustris</name>
    <name type="common">Green alga</name>
    <name type="synonym">Haematococcus pluvialis</name>
    <dbReference type="NCBI Taxonomy" id="44745"/>
    <lineage>
        <taxon>Eukaryota</taxon>
        <taxon>Viridiplantae</taxon>
        <taxon>Chlorophyta</taxon>
        <taxon>core chlorophytes</taxon>
        <taxon>Chlorophyceae</taxon>
        <taxon>CS clade</taxon>
        <taxon>Chlamydomonadales</taxon>
        <taxon>Haematococcaceae</taxon>
        <taxon>Haematococcus</taxon>
    </lineage>
</organism>
<feature type="non-terminal residue" evidence="2">
    <location>
        <position position="412"/>
    </location>
</feature>
<evidence type="ECO:0000313" key="3">
    <source>
        <dbReference type="Proteomes" id="UP000485058"/>
    </source>
</evidence>
<name>A0A699ZZR5_HAELA</name>
<dbReference type="Proteomes" id="UP000485058">
    <property type="component" value="Unassembled WGS sequence"/>
</dbReference>